<feature type="compositionally biased region" description="Low complexity" evidence="1">
    <location>
        <begin position="22"/>
        <end position="33"/>
    </location>
</feature>
<dbReference type="Proteomes" id="UP000253868">
    <property type="component" value="Chromosome"/>
</dbReference>
<reference evidence="4" key="1">
    <citation type="submission" date="2018-07" db="EMBL/GenBank/DDBJ databases">
        <authorList>
            <person name="Zhao J."/>
        </authorList>
    </citation>
    <scope>NUCLEOTIDE SEQUENCE [LARGE SCALE GENOMIC DNA]</scope>
    <source>
        <strain evidence="4">GSSD-12</strain>
    </source>
</reference>
<feature type="compositionally biased region" description="Basic and acidic residues" evidence="1">
    <location>
        <begin position="140"/>
        <end position="150"/>
    </location>
</feature>
<feature type="region of interest" description="Disordered" evidence="1">
    <location>
        <begin position="1"/>
        <end position="39"/>
    </location>
</feature>
<feature type="compositionally biased region" description="Low complexity" evidence="1">
    <location>
        <begin position="195"/>
        <end position="205"/>
    </location>
</feature>
<evidence type="ECO:0000313" key="4">
    <source>
        <dbReference type="Proteomes" id="UP000253868"/>
    </source>
</evidence>
<feature type="domain" description="eCIS core" evidence="2">
    <location>
        <begin position="95"/>
        <end position="125"/>
    </location>
</feature>
<dbReference type="OrthoDB" id="9153660at2"/>
<dbReference type="InterPro" id="IPR025295">
    <property type="entry name" value="eCIS_core_dom"/>
</dbReference>
<organism evidence="3 4">
    <name type="scientific">Streptomyces paludis</name>
    <dbReference type="NCBI Taxonomy" id="2282738"/>
    <lineage>
        <taxon>Bacteria</taxon>
        <taxon>Bacillati</taxon>
        <taxon>Actinomycetota</taxon>
        <taxon>Actinomycetes</taxon>
        <taxon>Kitasatosporales</taxon>
        <taxon>Streptomycetaceae</taxon>
        <taxon>Streptomyces</taxon>
    </lineage>
</organism>
<proteinExistence type="predicted"/>
<feature type="compositionally biased region" description="Basic residues" evidence="1">
    <location>
        <begin position="80"/>
        <end position="90"/>
    </location>
</feature>
<feature type="region of interest" description="Disordered" evidence="1">
    <location>
        <begin position="57"/>
        <end position="109"/>
    </location>
</feature>
<keyword evidence="4" id="KW-1185">Reference proteome</keyword>
<accession>A0A345HRF2</accession>
<dbReference type="Pfam" id="PF13699">
    <property type="entry name" value="eCIS_core"/>
    <property type="match status" value="1"/>
</dbReference>
<dbReference type="EMBL" id="CP031194">
    <property type="protein sequence ID" value="AXG79276.1"/>
    <property type="molecule type" value="Genomic_DNA"/>
</dbReference>
<dbReference type="AlphaFoldDB" id="A0A345HRF2"/>
<evidence type="ECO:0000256" key="1">
    <source>
        <dbReference type="SAM" id="MobiDB-lite"/>
    </source>
</evidence>
<evidence type="ECO:0000259" key="2">
    <source>
        <dbReference type="Pfam" id="PF13699"/>
    </source>
</evidence>
<evidence type="ECO:0000313" key="3">
    <source>
        <dbReference type="EMBL" id="AXG79276.1"/>
    </source>
</evidence>
<gene>
    <name evidence="3" type="ORF">DVK44_18240</name>
</gene>
<dbReference type="KEGG" id="spad:DVK44_18240"/>
<protein>
    <submittedName>
        <fullName evidence="3">DUF4157 domain-containing protein</fullName>
    </submittedName>
</protein>
<sequence length="249" mass="26030">MASAQDKASVAETGTARRHRPAAPARPASKSARGIPGLQSTAGNAAVVQMLRQTGHQWAEERHEHGSGCGHTETPSTRAAPRRLPRRSWVRARNTSGSHVVIGRGGGDKHTLAHELTHVIQQRQGPVAGTDNGSGLRVSDPSDRFEREAEANAQRVMRGPAPTLGTDAGGATQDPQHAHAHAHAHVTESHAVQNASDPASAASTAAAPIQRRSAYIATGAGESVALAQNFRNRYGLSSDLAGVRPGEVL</sequence>
<name>A0A345HRF2_9ACTN</name>
<feature type="region of interest" description="Disordered" evidence="1">
    <location>
        <begin position="121"/>
        <end position="205"/>
    </location>
</feature>